<feature type="compositionally biased region" description="Low complexity" evidence="1">
    <location>
        <begin position="71"/>
        <end position="89"/>
    </location>
</feature>
<dbReference type="AlphaFoldDB" id="A0A085MKH7"/>
<evidence type="ECO:0000256" key="1">
    <source>
        <dbReference type="SAM" id="MobiDB-lite"/>
    </source>
</evidence>
<sequence length="138" mass="14857">MNTVLARENYTSTRIPDLLHFMSTRHTKQQLTLSSEHPAHQALVAVGVAVDSEIPDDCSLLVSSELEAVSSSVSDSSSLLSSEPEAVSSFDDDSEADGGKSSSILYSGFGAALFGKGKTDGHKPWSYMYLMLPSKRTR</sequence>
<proteinExistence type="predicted"/>
<dbReference type="Proteomes" id="UP000030764">
    <property type="component" value="Unassembled WGS sequence"/>
</dbReference>
<accession>A0A085MKH7</accession>
<evidence type="ECO:0000313" key="2">
    <source>
        <dbReference type="EMBL" id="KFD57723.1"/>
    </source>
</evidence>
<dbReference type="EMBL" id="KL363187">
    <property type="protein sequence ID" value="KFD57723.1"/>
    <property type="molecule type" value="Genomic_DNA"/>
</dbReference>
<organism evidence="2 3">
    <name type="scientific">Trichuris suis</name>
    <name type="common">pig whipworm</name>
    <dbReference type="NCBI Taxonomy" id="68888"/>
    <lineage>
        <taxon>Eukaryota</taxon>
        <taxon>Metazoa</taxon>
        <taxon>Ecdysozoa</taxon>
        <taxon>Nematoda</taxon>
        <taxon>Enoplea</taxon>
        <taxon>Dorylaimia</taxon>
        <taxon>Trichinellida</taxon>
        <taxon>Trichuridae</taxon>
        <taxon>Trichuris</taxon>
    </lineage>
</organism>
<protein>
    <submittedName>
        <fullName evidence="2">Uncharacterized protein</fullName>
    </submittedName>
</protein>
<evidence type="ECO:0000313" key="3">
    <source>
        <dbReference type="Proteomes" id="UP000030764"/>
    </source>
</evidence>
<name>A0A085MKH7_9BILA</name>
<feature type="region of interest" description="Disordered" evidence="1">
    <location>
        <begin position="71"/>
        <end position="99"/>
    </location>
</feature>
<keyword evidence="3" id="KW-1185">Reference proteome</keyword>
<gene>
    <name evidence="2" type="ORF">M513_01393</name>
</gene>
<reference evidence="2 3" key="1">
    <citation type="journal article" date="2014" name="Nat. Genet.">
        <title>Genome and transcriptome of the porcine whipworm Trichuris suis.</title>
        <authorList>
            <person name="Jex A.R."/>
            <person name="Nejsum P."/>
            <person name="Schwarz E.M."/>
            <person name="Hu L."/>
            <person name="Young N.D."/>
            <person name="Hall R.S."/>
            <person name="Korhonen P.K."/>
            <person name="Liao S."/>
            <person name="Thamsborg S."/>
            <person name="Xia J."/>
            <person name="Xu P."/>
            <person name="Wang S."/>
            <person name="Scheerlinck J.P."/>
            <person name="Hofmann A."/>
            <person name="Sternberg P.W."/>
            <person name="Wang J."/>
            <person name="Gasser R.B."/>
        </authorList>
    </citation>
    <scope>NUCLEOTIDE SEQUENCE [LARGE SCALE GENOMIC DNA]</scope>
    <source>
        <strain evidence="2">DCEP-RM93M</strain>
    </source>
</reference>